<dbReference type="PROSITE" id="PS51736">
    <property type="entry name" value="RECOMBINASES_3"/>
    <property type="match status" value="1"/>
</dbReference>
<accession>A0A1M5RAJ6</accession>
<evidence type="ECO:0000313" key="4">
    <source>
        <dbReference type="Proteomes" id="UP000243255"/>
    </source>
</evidence>
<dbReference type="SMART" id="SM00857">
    <property type="entry name" value="Resolvase"/>
    <property type="match status" value="1"/>
</dbReference>
<evidence type="ECO:0000313" key="3">
    <source>
        <dbReference type="EMBL" id="SHH22843.1"/>
    </source>
</evidence>
<dbReference type="InterPro" id="IPR050639">
    <property type="entry name" value="SSR_resolvase"/>
</dbReference>
<evidence type="ECO:0000259" key="2">
    <source>
        <dbReference type="PROSITE" id="PS51737"/>
    </source>
</evidence>
<proteinExistence type="predicted"/>
<feature type="domain" description="Resolvase/invertase-type recombinase catalytic" evidence="1">
    <location>
        <begin position="29"/>
        <end position="177"/>
    </location>
</feature>
<dbReference type="InterPro" id="IPR036162">
    <property type="entry name" value="Resolvase-like_N_sf"/>
</dbReference>
<dbReference type="InterPro" id="IPR006119">
    <property type="entry name" value="Resolv_N"/>
</dbReference>
<dbReference type="GO" id="GO:0000150">
    <property type="term" value="F:DNA strand exchange activity"/>
    <property type="evidence" value="ECO:0007669"/>
    <property type="project" value="InterPro"/>
</dbReference>
<name>A0A1M5RAJ6_9FIRM</name>
<dbReference type="InterPro" id="IPR025827">
    <property type="entry name" value="Zn_ribbon_recom_dom"/>
</dbReference>
<dbReference type="SUPFAM" id="SSF53041">
    <property type="entry name" value="Resolvase-like"/>
    <property type="match status" value="1"/>
</dbReference>
<dbReference type="STRING" id="1121321.SAMN04488530_12816"/>
<evidence type="ECO:0000259" key="1">
    <source>
        <dbReference type="PROSITE" id="PS51736"/>
    </source>
</evidence>
<keyword evidence="4" id="KW-1185">Reference proteome</keyword>
<dbReference type="InterPro" id="IPR011109">
    <property type="entry name" value="DNA_bind_recombinase_dom"/>
</dbReference>
<sequence>MAGAKNITVIPAKKRVGNTVTAEDKPKLKVAAYCRVSTDSEEQATSYDAQVEHYTEYIRKNPEWEFAGIYADDGISGTNTKKREEFNRMIEDTMAGKIDMIITKSISRFARNTLDCLKYIRQLKEKNVPVFFEKENINTLDAKGEVLLTIMASLAQQESESLSKNVKMGLQFRYQNGEVQINHNWFLGYTKDENGHLIIDEEQAVVVRRIFREYLQGASLKNIADGLMADGIPTATGNMKWRSDGIRKILTNEKYMGDALLQKTYTVDVLTKKRVANNGIVPQYYVENNHEAIIPRQLFMQVQEELQRRAHLRTENGKTKRVYSSKYALSSIIYCGKCGDLFRRVAWKARGASYNKWRCASRIEKGPKNGCDAEAISESEIQKAVMRAINKTLGGREEFLVQLQHNIEDVLNGDSTATLEYIDQRMAELQEKLVMCVNKNAEYDAIAKEIDALREKKAAVVTKDAEQEMLRKRINEMRHFLQTQTSRITEYDEQLVRRLIEKITVYDDKLIFEFKSGMTIELKR</sequence>
<dbReference type="PANTHER" id="PTHR30461:SF23">
    <property type="entry name" value="DNA RECOMBINASE-RELATED"/>
    <property type="match status" value="1"/>
</dbReference>
<dbReference type="EMBL" id="FQWX01000028">
    <property type="protein sequence ID" value="SHH22843.1"/>
    <property type="molecule type" value="Genomic_DNA"/>
</dbReference>
<dbReference type="Gene3D" id="3.40.50.1390">
    <property type="entry name" value="Resolvase, N-terminal catalytic domain"/>
    <property type="match status" value="1"/>
</dbReference>
<dbReference type="Pfam" id="PF07508">
    <property type="entry name" value="Recombinase"/>
    <property type="match status" value="1"/>
</dbReference>
<feature type="domain" description="Recombinase" evidence="2">
    <location>
        <begin position="186"/>
        <end position="312"/>
    </location>
</feature>
<gene>
    <name evidence="3" type="ORF">SAMN04488530_12816</name>
</gene>
<protein>
    <submittedName>
        <fullName evidence="3">Site-specific DNA recombinase</fullName>
    </submittedName>
</protein>
<dbReference type="CDD" id="cd00338">
    <property type="entry name" value="Ser_Recombinase"/>
    <property type="match status" value="1"/>
</dbReference>
<dbReference type="AlphaFoldDB" id="A0A1M5RAJ6"/>
<dbReference type="PANTHER" id="PTHR30461">
    <property type="entry name" value="DNA-INVERTASE FROM LAMBDOID PROPHAGE"/>
    <property type="match status" value="1"/>
</dbReference>
<reference evidence="4" key="1">
    <citation type="submission" date="2016-11" db="EMBL/GenBank/DDBJ databases">
        <authorList>
            <person name="Varghese N."/>
            <person name="Submissions S."/>
        </authorList>
    </citation>
    <scope>NUCLEOTIDE SEQUENCE [LARGE SCALE GENOMIC DNA]</scope>
    <source>
        <strain evidence="4">DSM 2635</strain>
    </source>
</reference>
<dbReference type="Gene3D" id="3.90.1750.20">
    <property type="entry name" value="Putative Large Serine Recombinase, Chain B, Domain 2"/>
    <property type="match status" value="1"/>
</dbReference>
<dbReference type="RefSeq" id="WP_055200285.1">
    <property type="nucleotide sequence ID" value="NZ_BAABCH010000088.1"/>
</dbReference>
<organism evidence="3 4">
    <name type="scientific">Asaccharospora irregularis DSM 2635</name>
    <dbReference type="NCBI Taxonomy" id="1121321"/>
    <lineage>
        <taxon>Bacteria</taxon>
        <taxon>Bacillati</taxon>
        <taxon>Bacillota</taxon>
        <taxon>Clostridia</taxon>
        <taxon>Peptostreptococcales</taxon>
        <taxon>Peptostreptococcaceae</taxon>
        <taxon>Asaccharospora</taxon>
    </lineage>
</organism>
<dbReference type="GO" id="GO:0003677">
    <property type="term" value="F:DNA binding"/>
    <property type="evidence" value="ECO:0007669"/>
    <property type="project" value="InterPro"/>
</dbReference>
<dbReference type="Pfam" id="PF13408">
    <property type="entry name" value="Zn_ribbon_recom"/>
    <property type="match status" value="1"/>
</dbReference>
<dbReference type="PROSITE" id="PS51737">
    <property type="entry name" value="RECOMBINASE_DNA_BIND"/>
    <property type="match status" value="1"/>
</dbReference>
<dbReference type="Pfam" id="PF00239">
    <property type="entry name" value="Resolvase"/>
    <property type="match status" value="1"/>
</dbReference>
<dbReference type="InterPro" id="IPR038109">
    <property type="entry name" value="DNA_bind_recomb_sf"/>
</dbReference>
<dbReference type="Proteomes" id="UP000243255">
    <property type="component" value="Unassembled WGS sequence"/>
</dbReference>
<dbReference type="OrthoDB" id="9769353at2"/>